<organism evidence="7 8">
    <name type="scientific">Victivallis lenta</name>
    <dbReference type="NCBI Taxonomy" id="2606640"/>
    <lineage>
        <taxon>Bacteria</taxon>
        <taxon>Pseudomonadati</taxon>
        <taxon>Lentisphaerota</taxon>
        <taxon>Lentisphaeria</taxon>
        <taxon>Victivallales</taxon>
        <taxon>Victivallaceae</taxon>
        <taxon>Victivallis</taxon>
    </lineage>
</organism>
<dbReference type="CDD" id="cd02980">
    <property type="entry name" value="TRX_Fd_family"/>
    <property type="match status" value="1"/>
</dbReference>
<dbReference type="SUPFAM" id="SSF54862">
    <property type="entry name" value="4Fe-4S ferredoxins"/>
    <property type="match status" value="1"/>
</dbReference>
<dbReference type="GO" id="GO:0010181">
    <property type="term" value="F:FMN binding"/>
    <property type="evidence" value="ECO:0007669"/>
    <property type="project" value="InterPro"/>
</dbReference>
<comment type="caution">
    <text evidence="7">The sequence shown here is derived from an EMBL/GenBank/DDBJ whole genome shotgun (WGS) entry which is preliminary data.</text>
</comment>
<dbReference type="InterPro" id="IPR011538">
    <property type="entry name" value="Nuo51_FMN-bd"/>
</dbReference>
<dbReference type="InterPro" id="IPR019575">
    <property type="entry name" value="Nuop51_4Fe4S-bd"/>
</dbReference>
<dbReference type="InterPro" id="IPR037225">
    <property type="entry name" value="Nuo51_FMN-bd_sf"/>
</dbReference>
<dbReference type="Pfam" id="PF13237">
    <property type="entry name" value="Fer4_10"/>
    <property type="match status" value="1"/>
</dbReference>
<keyword evidence="3" id="KW-0479">Metal-binding</keyword>
<dbReference type="Pfam" id="PF10589">
    <property type="entry name" value="NADH_4Fe-4S"/>
    <property type="match status" value="1"/>
</dbReference>
<dbReference type="Gene3D" id="6.10.250.1450">
    <property type="match status" value="1"/>
</dbReference>
<keyword evidence="4" id="KW-0408">Iron</keyword>
<keyword evidence="5" id="KW-0411">Iron-sulfur</keyword>
<keyword evidence="2" id="KW-0004">4Fe-4S</keyword>
<dbReference type="InterPro" id="IPR037207">
    <property type="entry name" value="Nuop51_4Fe4S-bd_sf"/>
</dbReference>
<dbReference type="PANTHER" id="PTHR43578:SF3">
    <property type="entry name" value="NADH-QUINONE OXIDOREDUCTASE SUBUNIT F"/>
    <property type="match status" value="1"/>
</dbReference>
<feature type="domain" description="4Fe-4S ferredoxin-type" evidence="6">
    <location>
        <begin position="609"/>
        <end position="636"/>
    </location>
</feature>
<dbReference type="PANTHER" id="PTHR43578">
    <property type="entry name" value="NADH-QUINONE OXIDOREDUCTASE SUBUNIT F"/>
    <property type="match status" value="1"/>
</dbReference>
<dbReference type="InterPro" id="IPR017900">
    <property type="entry name" value="4Fe4S_Fe_S_CS"/>
</dbReference>
<evidence type="ECO:0000256" key="3">
    <source>
        <dbReference type="ARBA" id="ARBA00022723"/>
    </source>
</evidence>
<evidence type="ECO:0000259" key="6">
    <source>
        <dbReference type="PROSITE" id="PS51379"/>
    </source>
</evidence>
<dbReference type="SUPFAM" id="SSF142019">
    <property type="entry name" value="Nqo1 FMN-binding domain-like"/>
    <property type="match status" value="1"/>
</dbReference>
<proteinExistence type="inferred from homology"/>
<keyword evidence="8" id="KW-1185">Reference proteome</keyword>
<dbReference type="Gene3D" id="3.40.50.11540">
    <property type="entry name" value="NADH-ubiquinone oxidoreductase 51kDa subunit"/>
    <property type="match status" value="1"/>
</dbReference>
<reference evidence="7 8" key="1">
    <citation type="submission" date="2019-08" db="EMBL/GenBank/DDBJ databases">
        <title>In-depth cultivation of the pig gut microbiome towards novel bacterial diversity and tailored functional studies.</title>
        <authorList>
            <person name="Wylensek D."/>
            <person name="Hitch T.C.A."/>
            <person name="Clavel T."/>
        </authorList>
    </citation>
    <scope>NUCLEOTIDE SEQUENCE [LARGE SCALE GENOMIC DNA]</scope>
    <source>
        <strain evidence="7 8">BBE-744-WT-12</strain>
    </source>
</reference>
<dbReference type="InterPro" id="IPR001949">
    <property type="entry name" value="NADH-UbQ_OxRdtase_51kDa_CS"/>
</dbReference>
<gene>
    <name evidence="7" type="ORF">FYJ85_15175</name>
</gene>
<dbReference type="GO" id="GO:0051539">
    <property type="term" value="F:4 iron, 4 sulfur cluster binding"/>
    <property type="evidence" value="ECO:0007669"/>
    <property type="project" value="UniProtKB-KW"/>
</dbReference>
<feature type="domain" description="4Fe-4S ferredoxin-type" evidence="6">
    <location>
        <begin position="579"/>
        <end position="608"/>
    </location>
</feature>
<evidence type="ECO:0000256" key="2">
    <source>
        <dbReference type="ARBA" id="ARBA00022485"/>
    </source>
</evidence>
<dbReference type="PROSITE" id="PS51379">
    <property type="entry name" value="4FE4S_FER_2"/>
    <property type="match status" value="2"/>
</dbReference>
<name>A0A844G661_9BACT</name>
<dbReference type="Gene3D" id="1.20.1440.230">
    <property type="entry name" value="NADH-ubiquinone oxidoreductase 51kDa subunit, iron-sulphur binding domain"/>
    <property type="match status" value="1"/>
</dbReference>
<sequence length="636" mass="68455">MSTATVNSVDLDKIAADYKKAYQNVKRRIIICGGTGCVANGSLDVRDALAKELEKAGIDVILEVKAEDRKKEDTYISKSGCQGFCQMGPLLHIEPGDILYTKVKIADVPEIVERTLQRGEIIDRLLYVDHKNGNCHCKGDAEIPFYNRQKRVVLANCRIEPGDVREYIARGGYFGARKAVLEMKPEEVCQTAIESGLRGRGGGGFPTGLKWKFTLASKNDKKYVICNGDEGDPGAFMDRSVMEGNPHAVIEGMMIAARAIGADEGYVYVRAEYPLAVERMRAAVKDAEAIGVLGDNLFGSDFSFRVNVMEGAGAFVCGEETALIASIEGKRGMPKPKPPFPAQSGLWGKPTVINNVETLASVPGIFHKGPEQYKSVGTEKSPGTKTFALTGHVANTGLIEVPFGTTLREIVYNIGGGVTNNAGEITNEDFKAVQIGGPSGGCLTPEMLDLPLDFDSLKSVGAMVGSGGLVVMNKQTCIVKIARFFMQFTQNESCGKCVPCREGTRQMLALLDDIIEGRADRHTLELLEETAKAVQLGSLCGLGKTAPNPVLSTLRYFREEYEAHVLKKTCPAGECKALARPEILADKCKGCTACMRKCPVGAITGKVKEVHVLDADKCIKCGACKAACKFGAIVGL</sequence>
<dbReference type="PROSITE" id="PS00645">
    <property type="entry name" value="COMPLEX1_51K_2"/>
    <property type="match status" value="1"/>
</dbReference>
<dbReference type="SMART" id="SM00928">
    <property type="entry name" value="NADH_4Fe-4S"/>
    <property type="match status" value="1"/>
</dbReference>
<dbReference type="SUPFAM" id="SSF142984">
    <property type="entry name" value="Nqo1 middle domain-like"/>
    <property type="match status" value="1"/>
</dbReference>
<dbReference type="PROSITE" id="PS00198">
    <property type="entry name" value="4FE4S_FER_1"/>
    <property type="match status" value="1"/>
</dbReference>
<evidence type="ECO:0000313" key="7">
    <source>
        <dbReference type="EMBL" id="MST98382.1"/>
    </source>
</evidence>
<dbReference type="GO" id="GO:0008137">
    <property type="term" value="F:NADH dehydrogenase (ubiquinone) activity"/>
    <property type="evidence" value="ECO:0007669"/>
    <property type="project" value="InterPro"/>
</dbReference>
<dbReference type="FunFam" id="1.20.1440.230:FF:000001">
    <property type="entry name" value="Mitochondrial NADH dehydrogenase flavoprotein 1"/>
    <property type="match status" value="1"/>
</dbReference>
<dbReference type="Proteomes" id="UP000435649">
    <property type="component" value="Unassembled WGS sequence"/>
</dbReference>
<evidence type="ECO:0000313" key="8">
    <source>
        <dbReference type="Proteomes" id="UP000435649"/>
    </source>
</evidence>
<dbReference type="GO" id="GO:0046872">
    <property type="term" value="F:metal ion binding"/>
    <property type="evidence" value="ECO:0007669"/>
    <property type="project" value="UniProtKB-KW"/>
</dbReference>
<evidence type="ECO:0000256" key="1">
    <source>
        <dbReference type="ARBA" id="ARBA00007523"/>
    </source>
</evidence>
<dbReference type="SUPFAM" id="SSF52833">
    <property type="entry name" value="Thioredoxin-like"/>
    <property type="match status" value="1"/>
</dbReference>
<dbReference type="EMBL" id="VUNS01000018">
    <property type="protein sequence ID" value="MST98382.1"/>
    <property type="molecule type" value="Genomic_DNA"/>
</dbReference>
<protein>
    <submittedName>
        <fullName evidence="7">NADH-quinone oxidoreductase subunit NuoF</fullName>
    </submittedName>
</protein>
<dbReference type="AlphaFoldDB" id="A0A844G661"/>
<dbReference type="FunFam" id="3.40.50.11540:FF:000001">
    <property type="entry name" value="NADH dehydrogenase [ubiquinone] flavoprotein 1, mitochondrial"/>
    <property type="match status" value="1"/>
</dbReference>
<evidence type="ECO:0000256" key="5">
    <source>
        <dbReference type="ARBA" id="ARBA00023014"/>
    </source>
</evidence>
<dbReference type="RefSeq" id="WP_106053399.1">
    <property type="nucleotide sequence ID" value="NZ_VUNS01000018.1"/>
</dbReference>
<dbReference type="InterPro" id="IPR017896">
    <property type="entry name" value="4Fe4S_Fe-S-bd"/>
</dbReference>
<dbReference type="SUPFAM" id="SSF140490">
    <property type="entry name" value="Nqo1C-terminal domain-like"/>
    <property type="match status" value="1"/>
</dbReference>
<dbReference type="InterPro" id="IPR036249">
    <property type="entry name" value="Thioredoxin-like_sf"/>
</dbReference>
<dbReference type="Pfam" id="PF01512">
    <property type="entry name" value="Complex1_51K"/>
    <property type="match status" value="1"/>
</dbReference>
<dbReference type="Gene3D" id="3.30.70.20">
    <property type="match status" value="1"/>
</dbReference>
<evidence type="ECO:0000256" key="4">
    <source>
        <dbReference type="ARBA" id="ARBA00023004"/>
    </source>
</evidence>
<dbReference type="Gene3D" id="3.10.20.600">
    <property type="match status" value="1"/>
</dbReference>
<comment type="similarity">
    <text evidence="1">Belongs to the complex I 51 kDa subunit family.</text>
</comment>
<accession>A0A844G661</accession>
<dbReference type="Gene3D" id="3.40.30.10">
    <property type="entry name" value="Glutaredoxin"/>
    <property type="match status" value="1"/>
</dbReference>